<feature type="domain" description="Protein kinase" evidence="6">
    <location>
        <begin position="11"/>
        <end position="306"/>
    </location>
</feature>
<comment type="caution">
    <text evidence="7">The sequence shown here is derived from an EMBL/GenBank/DDBJ whole genome shotgun (WGS) entry which is preliminary data.</text>
</comment>
<dbReference type="PROSITE" id="PS50011">
    <property type="entry name" value="PROTEIN_KINASE_DOM"/>
    <property type="match status" value="1"/>
</dbReference>
<dbReference type="Pfam" id="PF00069">
    <property type="entry name" value="Pkinase"/>
    <property type="match status" value="1"/>
</dbReference>
<organism evidence="7 8">
    <name type="scientific">Tritrichomonas musculus</name>
    <dbReference type="NCBI Taxonomy" id="1915356"/>
    <lineage>
        <taxon>Eukaryota</taxon>
        <taxon>Metamonada</taxon>
        <taxon>Parabasalia</taxon>
        <taxon>Tritrichomonadida</taxon>
        <taxon>Tritrichomonadidae</taxon>
        <taxon>Tritrichomonas</taxon>
    </lineage>
</organism>
<evidence type="ECO:0000259" key="6">
    <source>
        <dbReference type="PROSITE" id="PS50011"/>
    </source>
</evidence>
<keyword evidence="2 3" id="KW-0067">ATP-binding</keyword>
<proteinExistence type="inferred from homology"/>
<evidence type="ECO:0000256" key="5">
    <source>
        <dbReference type="SAM" id="MobiDB-lite"/>
    </source>
</evidence>
<reference evidence="7 8" key="1">
    <citation type="submission" date="2024-04" db="EMBL/GenBank/DDBJ databases">
        <title>Tritrichomonas musculus Genome.</title>
        <authorList>
            <person name="Alves-Ferreira E."/>
            <person name="Grigg M."/>
            <person name="Lorenzi H."/>
            <person name="Galac M."/>
        </authorList>
    </citation>
    <scope>NUCLEOTIDE SEQUENCE [LARGE SCALE GENOMIC DNA]</scope>
    <source>
        <strain evidence="7 8">EAF2021</strain>
    </source>
</reference>
<dbReference type="Proteomes" id="UP001470230">
    <property type="component" value="Unassembled WGS sequence"/>
</dbReference>
<dbReference type="SMART" id="SM00220">
    <property type="entry name" value="S_TKc"/>
    <property type="match status" value="1"/>
</dbReference>
<dbReference type="InterPro" id="IPR011009">
    <property type="entry name" value="Kinase-like_dom_sf"/>
</dbReference>
<accession>A0ABR2H8K1</accession>
<sequence length="499" mass="56956">MNIRIEVMKEYTLGKKIGEGTFSSVYIVQKTSHKPVEKYAMKIIKDKYKTLDEVQKNEEIRVMTRIGAHPNIISLRDIIFEPKQSQLALVLDLMDMSLLDLISPKMPSLSVDECLKLTYQLLKALNHIHQLGFIHRDIKPENCLINKKTMELKLADFGSTRTPAINSTMTEYIATRWYRPPECLLTSGDYGMAIDMWAVGCVFYEMMTKKPLFPGKNAIDQLQKIHEVIGSPNESQLSRIRASDAAIKNISFNNNQKVETIESAQIGLRNLLPNVNDSIIDLLCELLAYVPEDRITSTDALNHLAFENIKYEMDVEQELTEIQNYQQSLKQSSQTNFLLQKQMKRSGSKIQLDENQIQNQILMPTSESAPVMSPANGDRINLNIQILNNRSKIAIQKPIYTEKNQYNLNVFANRANPPKRNLNHDLQIDSNTKAMKRKNPKIYLPRNNLLFIGKPQSRINTNKGIGIGPYQKNINGKAKPRSVLCQPGTRLPDIHLKNH</sequence>
<dbReference type="PROSITE" id="PS00108">
    <property type="entry name" value="PROTEIN_KINASE_ST"/>
    <property type="match status" value="1"/>
</dbReference>
<dbReference type="InterPro" id="IPR000719">
    <property type="entry name" value="Prot_kinase_dom"/>
</dbReference>
<feature type="region of interest" description="Disordered" evidence="5">
    <location>
        <begin position="476"/>
        <end position="499"/>
    </location>
</feature>
<gene>
    <name evidence="7" type="ORF">M9Y10_025406</name>
</gene>
<keyword evidence="8" id="KW-1185">Reference proteome</keyword>
<dbReference type="InterPro" id="IPR008271">
    <property type="entry name" value="Ser/Thr_kinase_AS"/>
</dbReference>
<feature type="binding site" evidence="3">
    <location>
        <position position="42"/>
    </location>
    <ligand>
        <name>ATP</name>
        <dbReference type="ChEBI" id="CHEBI:30616"/>
    </ligand>
</feature>
<evidence type="ECO:0000256" key="4">
    <source>
        <dbReference type="RuleBase" id="RU000304"/>
    </source>
</evidence>
<keyword evidence="1 3" id="KW-0547">Nucleotide-binding</keyword>
<comment type="similarity">
    <text evidence="4">Belongs to the protein kinase superfamily.</text>
</comment>
<evidence type="ECO:0000256" key="2">
    <source>
        <dbReference type="ARBA" id="ARBA00022840"/>
    </source>
</evidence>
<dbReference type="PROSITE" id="PS00107">
    <property type="entry name" value="PROTEIN_KINASE_ATP"/>
    <property type="match status" value="1"/>
</dbReference>
<dbReference type="Gene3D" id="3.30.200.20">
    <property type="entry name" value="Phosphorylase Kinase, domain 1"/>
    <property type="match status" value="1"/>
</dbReference>
<dbReference type="PANTHER" id="PTHR24055">
    <property type="entry name" value="MITOGEN-ACTIVATED PROTEIN KINASE"/>
    <property type="match status" value="1"/>
</dbReference>
<protein>
    <recommendedName>
        <fullName evidence="6">Protein kinase domain-containing protein</fullName>
    </recommendedName>
</protein>
<evidence type="ECO:0000256" key="1">
    <source>
        <dbReference type="ARBA" id="ARBA00022741"/>
    </source>
</evidence>
<dbReference type="InterPro" id="IPR050117">
    <property type="entry name" value="MAPK"/>
</dbReference>
<keyword evidence="4" id="KW-0418">Kinase</keyword>
<keyword evidence="4" id="KW-0723">Serine/threonine-protein kinase</keyword>
<name>A0ABR2H8K1_9EUKA</name>
<keyword evidence="4" id="KW-0808">Transferase</keyword>
<evidence type="ECO:0000313" key="7">
    <source>
        <dbReference type="EMBL" id="KAK8842549.1"/>
    </source>
</evidence>
<evidence type="ECO:0000256" key="3">
    <source>
        <dbReference type="PROSITE-ProRule" id="PRU10141"/>
    </source>
</evidence>
<dbReference type="InterPro" id="IPR017441">
    <property type="entry name" value="Protein_kinase_ATP_BS"/>
</dbReference>
<dbReference type="Gene3D" id="1.10.510.10">
    <property type="entry name" value="Transferase(Phosphotransferase) domain 1"/>
    <property type="match status" value="1"/>
</dbReference>
<evidence type="ECO:0000313" key="8">
    <source>
        <dbReference type="Proteomes" id="UP001470230"/>
    </source>
</evidence>
<dbReference type="EMBL" id="JAPFFF010000037">
    <property type="protein sequence ID" value="KAK8842549.1"/>
    <property type="molecule type" value="Genomic_DNA"/>
</dbReference>
<dbReference type="SUPFAM" id="SSF56112">
    <property type="entry name" value="Protein kinase-like (PK-like)"/>
    <property type="match status" value="1"/>
</dbReference>